<dbReference type="Gene3D" id="2.130.10.10">
    <property type="entry name" value="YVTN repeat-like/Quinoprotein amine dehydrogenase"/>
    <property type="match status" value="1"/>
</dbReference>
<dbReference type="EMBL" id="GAIX01002557">
    <property type="protein sequence ID" value="JAA90003.1"/>
    <property type="molecule type" value="Transcribed_RNA"/>
</dbReference>
<sequence>WLIYGGPSKSICVLQPLNQKKHGSGKEGSYEAHVLIRAHSEKIVSVDICREWPEKKLFLTGSVDGSVKQWSLENDQNRT</sequence>
<dbReference type="PROSITE" id="PS50082">
    <property type="entry name" value="WD_REPEATS_2"/>
    <property type="match status" value="1"/>
</dbReference>
<feature type="non-terminal residue" evidence="2">
    <location>
        <position position="79"/>
    </location>
</feature>
<accession>S4PJM7</accession>
<proteinExistence type="predicted"/>
<dbReference type="PROSITE" id="PS50294">
    <property type="entry name" value="WD_REPEATS_REGION"/>
    <property type="match status" value="1"/>
</dbReference>
<evidence type="ECO:0000313" key="2">
    <source>
        <dbReference type="EMBL" id="JAA90003.1"/>
    </source>
</evidence>
<name>S4PJM7_9NEOP</name>
<dbReference type="InterPro" id="IPR036322">
    <property type="entry name" value="WD40_repeat_dom_sf"/>
</dbReference>
<reference evidence="2" key="2">
    <citation type="submission" date="2013-05" db="EMBL/GenBank/DDBJ databases">
        <authorList>
            <person name="Carter J.-M."/>
            <person name="Baker S.C."/>
            <person name="Pink R."/>
            <person name="Carter D.R.F."/>
            <person name="Collins A."/>
            <person name="Tomlin J."/>
            <person name="Gibbs M."/>
            <person name="Breuker C.J."/>
        </authorList>
    </citation>
    <scope>NUCLEOTIDE SEQUENCE</scope>
    <source>
        <tissue evidence="2">Ovary</tissue>
    </source>
</reference>
<reference evidence="2" key="1">
    <citation type="journal article" date="2013" name="BMC Genomics">
        <title>Unscrambling butterfly oogenesis.</title>
        <authorList>
            <person name="Carter J.M."/>
            <person name="Baker S.C."/>
            <person name="Pink R."/>
            <person name="Carter D.R."/>
            <person name="Collins A."/>
            <person name="Tomlin J."/>
            <person name="Gibbs M."/>
            <person name="Breuker C.J."/>
        </authorList>
    </citation>
    <scope>NUCLEOTIDE SEQUENCE</scope>
    <source>
        <tissue evidence="2">Ovary</tissue>
    </source>
</reference>
<dbReference type="InterPro" id="IPR015943">
    <property type="entry name" value="WD40/YVTN_repeat-like_dom_sf"/>
</dbReference>
<keyword evidence="1" id="KW-0853">WD repeat</keyword>
<dbReference type="AlphaFoldDB" id="S4PJM7"/>
<protein>
    <submittedName>
        <fullName evidence="2">Uncharacterized protein</fullName>
    </submittedName>
</protein>
<feature type="repeat" description="WD" evidence="1">
    <location>
        <begin position="36"/>
        <end position="79"/>
    </location>
</feature>
<dbReference type="SUPFAM" id="SSF50978">
    <property type="entry name" value="WD40 repeat-like"/>
    <property type="match status" value="1"/>
</dbReference>
<organism evidence="2">
    <name type="scientific">Pararge aegeria</name>
    <name type="common">speckled wood butterfly</name>
    <dbReference type="NCBI Taxonomy" id="116150"/>
    <lineage>
        <taxon>Eukaryota</taxon>
        <taxon>Metazoa</taxon>
        <taxon>Ecdysozoa</taxon>
        <taxon>Arthropoda</taxon>
        <taxon>Hexapoda</taxon>
        <taxon>Insecta</taxon>
        <taxon>Pterygota</taxon>
        <taxon>Neoptera</taxon>
        <taxon>Endopterygota</taxon>
        <taxon>Lepidoptera</taxon>
        <taxon>Glossata</taxon>
        <taxon>Ditrysia</taxon>
        <taxon>Papilionoidea</taxon>
        <taxon>Nymphalidae</taxon>
        <taxon>Satyrinae</taxon>
        <taxon>Satyrini</taxon>
        <taxon>Parargina</taxon>
        <taxon>Pararge</taxon>
    </lineage>
</organism>
<feature type="non-terminal residue" evidence="2">
    <location>
        <position position="1"/>
    </location>
</feature>
<dbReference type="InterPro" id="IPR001680">
    <property type="entry name" value="WD40_rpt"/>
</dbReference>
<evidence type="ECO:0000256" key="1">
    <source>
        <dbReference type="PROSITE-ProRule" id="PRU00221"/>
    </source>
</evidence>